<sequence>STRIFDGVQEYVHNNFKWPNINLANLYEDSKIIILQIDDFNRNLHDIYNIT</sequence>
<protein>
    <submittedName>
        <fullName evidence="1">Uncharacterized protein</fullName>
    </submittedName>
</protein>
<keyword evidence="2" id="KW-1185">Reference proteome</keyword>
<organism evidence="1 2">
    <name type="scientific">Taxus chinensis</name>
    <name type="common">Chinese yew</name>
    <name type="synonym">Taxus wallichiana var. chinensis</name>
    <dbReference type="NCBI Taxonomy" id="29808"/>
    <lineage>
        <taxon>Eukaryota</taxon>
        <taxon>Viridiplantae</taxon>
        <taxon>Streptophyta</taxon>
        <taxon>Embryophyta</taxon>
        <taxon>Tracheophyta</taxon>
        <taxon>Spermatophyta</taxon>
        <taxon>Pinopsida</taxon>
        <taxon>Pinidae</taxon>
        <taxon>Conifers II</taxon>
        <taxon>Cupressales</taxon>
        <taxon>Taxaceae</taxon>
        <taxon>Taxus</taxon>
    </lineage>
</organism>
<accession>A0AA38CLR1</accession>
<dbReference type="EMBL" id="JAHRHJ020000008">
    <property type="protein sequence ID" value="KAH9303831.1"/>
    <property type="molecule type" value="Genomic_DNA"/>
</dbReference>
<proteinExistence type="predicted"/>
<reference evidence="1 2" key="1">
    <citation type="journal article" date="2021" name="Nat. Plants">
        <title>The Taxus genome provides insights into paclitaxel biosynthesis.</title>
        <authorList>
            <person name="Xiong X."/>
            <person name="Gou J."/>
            <person name="Liao Q."/>
            <person name="Li Y."/>
            <person name="Zhou Q."/>
            <person name="Bi G."/>
            <person name="Li C."/>
            <person name="Du R."/>
            <person name="Wang X."/>
            <person name="Sun T."/>
            <person name="Guo L."/>
            <person name="Liang H."/>
            <person name="Lu P."/>
            <person name="Wu Y."/>
            <person name="Zhang Z."/>
            <person name="Ro D.K."/>
            <person name="Shang Y."/>
            <person name="Huang S."/>
            <person name="Yan J."/>
        </authorList>
    </citation>
    <scope>NUCLEOTIDE SEQUENCE [LARGE SCALE GENOMIC DNA]</scope>
    <source>
        <strain evidence="1">Ta-2019</strain>
    </source>
</reference>
<feature type="non-terminal residue" evidence="1">
    <location>
        <position position="1"/>
    </location>
</feature>
<dbReference type="Proteomes" id="UP000824469">
    <property type="component" value="Unassembled WGS sequence"/>
</dbReference>
<comment type="caution">
    <text evidence="1">The sequence shown here is derived from an EMBL/GenBank/DDBJ whole genome shotgun (WGS) entry which is preliminary data.</text>
</comment>
<feature type="non-terminal residue" evidence="1">
    <location>
        <position position="51"/>
    </location>
</feature>
<dbReference type="AlphaFoldDB" id="A0AA38CLR1"/>
<evidence type="ECO:0000313" key="1">
    <source>
        <dbReference type="EMBL" id="KAH9303831.1"/>
    </source>
</evidence>
<name>A0AA38CLR1_TAXCH</name>
<gene>
    <name evidence="1" type="ORF">KI387_008235</name>
</gene>
<evidence type="ECO:0000313" key="2">
    <source>
        <dbReference type="Proteomes" id="UP000824469"/>
    </source>
</evidence>